<organism evidence="1 2">
    <name type="scientific">Candidatus Rickettsia kedanie</name>
    <dbReference type="NCBI Taxonomy" id="3115352"/>
    <lineage>
        <taxon>Bacteria</taxon>
        <taxon>Pseudomonadati</taxon>
        <taxon>Pseudomonadota</taxon>
        <taxon>Alphaproteobacteria</taxon>
        <taxon>Rickettsiales</taxon>
        <taxon>Rickettsiaceae</taxon>
        <taxon>Rickettsieae</taxon>
        <taxon>Rickettsia</taxon>
        <taxon>spotted fever group</taxon>
    </lineage>
</organism>
<name>A0ABP9TW71_9RICK</name>
<proteinExistence type="predicted"/>
<evidence type="ECO:0000313" key="1">
    <source>
        <dbReference type="EMBL" id="GAA5251884.1"/>
    </source>
</evidence>
<protein>
    <submittedName>
        <fullName evidence="1">Uncharacterized protein</fullName>
    </submittedName>
</protein>
<dbReference type="EMBL" id="BAABMM010000008">
    <property type="protein sequence ID" value="GAA5251884.1"/>
    <property type="molecule type" value="Genomic_DNA"/>
</dbReference>
<reference evidence="1 2" key="1">
    <citation type="journal article" date="2024" name="Microbiol. Immunol.">
        <title>Discovery of a novel spotted fever group Rickettsia, 'Candidatus Rickettsia kedanie,' in unfed larval chigger mites, Leptotrombidium scutellare.</title>
        <authorList>
            <person name="Ogawa M."/>
            <person name="Matsutani M."/>
            <person name="Katayama T."/>
            <person name="Takada N."/>
            <person name="Noda S."/>
            <person name="Takahashi M."/>
            <person name="Kageyama D."/>
            <person name="Hanaoka N."/>
            <person name="Ebihara H."/>
        </authorList>
    </citation>
    <scope>NUCLEOTIDE SEQUENCE [LARGE SCALE GENOMIC DNA]</scope>
    <source>
        <strain evidence="1 2">KNCP2-13</strain>
    </source>
</reference>
<gene>
    <name evidence="1" type="ORF">KNCP2_01720</name>
</gene>
<keyword evidence="2" id="KW-1185">Reference proteome</keyword>
<evidence type="ECO:0000313" key="2">
    <source>
        <dbReference type="Proteomes" id="UP001628124"/>
    </source>
</evidence>
<dbReference type="Proteomes" id="UP001628124">
    <property type="component" value="Unassembled WGS sequence"/>
</dbReference>
<comment type="caution">
    <text evidence="1">The sequence shown here is derived from an EMBL/GenBank/DDBJ whole genome shotgun (WGS) entry which is preliminary data.</text>
</comment>
<sequence length="39" mass="4634">MQKNIYIFKLKKLHRVKNTKLIHFKDELGRPIDGQLVIG</sequence>
<accession>A0ABP9TW71</accession>